<keyword evidence="1" id="KW-0812">Transmembrane</keyword>
<gene>
    <name evidence="2" type="ORF">AVDCRST_MAG94-6156</name>
</gene>
<sequence length="44" mass="4870">MQSSILLEECSALLPLPPLLLSSGLLLTPYPSLLSFLYLFSKIF</sequence>
<name>A0A6J4P696_9CYAN</name>
<keyword evidence="1" id="KW-0472">Membrane</keyword>
<evidence type="ECO:0000313" key="2">
    <source>
        <dbReference type="EMBL" id="CAA9405799.1"/>
    </source>
</evidence>
<keyword evidence="1" id="KW-1133">Transmembrane helix</keyword>
<proteinExistence type="predicted"/>
<protein>
    <submittedName>
        <fullName evidence="2">Uncharacterized protein</fullName>
    </submittedName>
</protein>
<evidence type="ECO:0000256" key="1">
    <source>
        <dbReference type="SAM" id="Phobius"/>
    </source>
</evidence>
<organism evidence="2">
    <name type="scientific">uncultured Leptolyngbya sp</name>
    <dbReference type="NCBI Taxonomy" id="332963"/>
    <lineage>
        <taxon>Bacteria</taxon>
        <taxon>Bacillati</taxon>
        <taxon>Cyanobacteriota</taxon>
        <taxon>Cyanophyceae</taxon>
        <taxon>Leptolyngbyales</taxon>
        <taxon>Leptolyngbyaceae</taxon>
        <taxon>Leptolyngbya group</taxon>
        <taxon>Leptolyngbya</taxon>
        <taxon>environmental samples</taxon>
    </lineage>
</organism>
<feature type="transmembrane region" description="Helical" evidence="1">
    <location>
        <begin position="20"/>
        <end position="40"/>
    </location>
</feature>
<reference evidence="2" key="1">
    <citation type="submission" date="2020-02" db="EMBL/GenBank/DDBJ databases">
        <authorList>
            <person name="Meier V. D."/>
        </authorList>
    </citation>
    <scope>NUCLEOTIDE SEQUENCE</scope>
    <source>
        <strain evidence="2">AVDCRST_MAG94</strain>
    </source>
</reference>
<dbReference type="EMBL" id="CADCTY010002121">
    <property type="protein sequence ID" value="CAA9405799.1"/>
    <property type="molecule type" value="Genomic_DNA"/>
</dbReference>
<accession>A0A6J4P696</accession>
<dbReference type="AlphaFoldDB" id="A0A6J4P696"/>